<feature type="transmembrane region" description="Helical" evidence="1">
    <location>
        <begin position="171"/>
        <end position="190"/>
    </location>
</feature>
<feature type="transmembrane region" description="Helical" evidence="1">
    <location>
        <begin position="196"/>
        <end position="217"/>
    </location>
</feature>
<accession>A0A1G8FH47</accession>
<gene>
    <name evidence="2" type="ORF">SAMN05421505_12373</name>
</gene>
<dbReference type="InterPro" id="IPR025333">
    <property type="entry name" value="DUF4239"/>
</dbReference>
<feature type="transmembrane region" description="Helical" evidence="1">
    <location>
        <begin position="34"/>
        <end position="55"/>
    </location>
</feature>
<dbReference type="AlphaFoldDB" id="A0A1G8FH47"/>
<protein>
    <recommendedName>
        <fullName evidence="4">DUF4239 domain-containing protein</fullName>
    </recommendedName>
</protein>
<dbReference type="EMBL" id="FNCN01000023">
    <property type="protein sequence ID" value="SDH81464.1"/>
    <property type="molecule type" value="Genomic_DNA"/>
</dbReference>
<dbReference type="Pfam" id="PF14023">
    <property type="entry name" value="Bestrophin-like"/>
    <property type="match status" value="1"/>
</dbReference>
<reference evidence="2 3" key="1">
    <citation type="submission" date="2016-10" db="EMBL/GenBank/DDBJ databases">
        <authorList>
            <person name="de Groot N.N."/>
        </authorList>
    </citation>
    <scope>NUCLEOTIDE SEQUENCE [LARGE SCALE GENOMIC DNA]</scope>
    <source>
        <strain evidence="2 3">CPCC 201354</strain>
    </source>
</reference>
<sequence length="255" mass="27828">MIGIIIGVTVVVFLLALLLLRRRGREKDENGSVALDFAANLALAVYLLVLAYAAVLCRDAITAADTDASAEAETLTELYWSIAPVPETGDIRDQIKQYTTQSITLDWPLMAEDKLSPVPGATLEHLRASLLKVNPTDEIARNRHQDALARASEVSHARVIRADDASTHLESIFFVAMLVSGMFVIALPWFNGARPTIASIIGDVVRIVVVLFGVVFIQLISHPYSGASAVEPTAFQEAMEQYSRIDSQFPVKINP</sequence>
<evidence type="ECO:0008006" key="4">
    <source>
        <dbReference type="Google" id="ProtNLM"/>
    </source>
</evidence>
<organism evidence="2 3">
    <name type="scientific">Sinosporangium album</name>
    <dbReference type="NCBI Taxonomy" id="504805"/>
    <lineage>
        <taxon>Bacteria</taxon>
        <taxon>Bacillati</taxon>
        <taxon>Actinomycetota</taxon>
        <taxon>Actinomycetes</taxon>
        <taxon>Streptosporangiales</taxon>
        <taxon>Streptosporangiaceae</taxon>
        <taxon>Sinosporangium</taxon>
    </lineage>
</organism>
<keyword evidence="1" id="KW-0472">Membrane</keyword>
<keyword evidence="3" id="KW-1185">Reference proteome</keyword>
<keyword evidence="1" id="KW-0812">Transmembrane</keyword>
<evidence type="ECO:0000256" key="1">
    <source>
        <dbReference type="SAM" id="Phobius"/>
    </source>
</evidence>
<evidence type="ECO:0000313" key="2">
    <source>
        <dbReference type="EMBL" id="SDH81464.1"/>
    </source>
</evidence>
<name>A0A1G8FH47_9ACTN</name>
<dbReference type="Proteomes" id="UP000198923">
    <property type="component" value="Unassembled WGS sequence"/>
</dbReference>
<keyword evidence="1" id="KW-1133">Transmembrane helix</keyword>
<proteinExistence type="predicted"/>
<evidence type="ECO:0000313" key="3">
    <source>
        <dbReference type="Proteomes" id="UP000198923"/>
    </source>
</evidence>
<dbReference type="STRING" id="504805.SAMN05421505_12373"/>